<gene>
    <name evidence="2" type="ORF">CPOL0286_LOCUS10217</name>
</gene>
<protein>
    <submittedName>
        <fullName evidence="2">Uncharacterized protein</fullName>
    </submittedName>
</protein>
<dbReference type="EMBL" id="HBKO01022577">
    <property type="protein sequence ID" value="CAE2226550.1"/>
    <property type="molecule type" value="Transcribed_RNA"/>
</dbReference>
<dbReference type="AlphaFoldDB" id="A0A7S4IE27"/>
<reference evidence="2" key="1">
    <citation type="submission" date="2021-01" db="EMBL/GenBank/DDBJ databases">
        <authorList>
            <person name="Corre E."/>
            <person name="Pelletier E."/>
            <person name="Niang G."/>
            <person name="Scheremetjew M."/>
            <person name="Finn R."/>
            <person name="Kale V."/>
            <person name="Holt S."/>
            <person name="Cochrane G."/>
            <person name="Meng A."/>
            <person name="Brown T."/>
            <person name="Cohen L."/>
        </authorList>
    </citation>
    <scope>NUCLEOTIDE SEQUENCE</scope>
    <source>
        <strain evidence="2">UIO037</strain>
    </source>
</reference>
<evidence type="ECO:0000256" key="1">
    <source>
        <dbReference type="SAM" id="MobiDB-lite"/>
    </source>
</evidence>
<name>A0A7S4IE27_9EUKA</name>
<feature type="region of interest" description="Disordered" evidence="1">
    <location>
        <begin position="146"/>
        <end position="166"/>
    </location>
</feature>
<organism evidence="2">
    <name type="scientific">Prymnesium polylepis</name>
    <dbReference type="NCBI Taxonomy" id="72548"/>
    <lineage>
        <taxon>Eukaryota</taxon>
        <taxon>Haptista</taxon>
        <taxon>Haptophyta</taxon>
        <taxon>Prymnesiophyceae</taxon>
        <taxon>Prymnesiales</taxon>
        <taxon>Prymnesiaceae</taxon>
        <taxon>Prymnesium</taxon>
    </lineage>
</organism>
<accession>A0A7S4IE27</accession>
<feature type="region of interest" description="Disordered" evidence="1">
    <location>
        <begin position="93"/>
        <end position="116"/>
    </location>
</feature>
<proteinExistence type="predicted"/>
<sequence>MTGSPFFPALYKSTAEFARSTHSRSVVMDPTQSVSPHPLLKTRSPFSLPDAAVAPSIAWTIQKYKARADTYDETSLSTGPVFAVHHPGWALPKLPSAGERPRTLTPAFKHRSDDGRSATGLYTTWPELNLGPKTRLASASRMSLTRLNEKQYPPPGWQGSTHASLR</sequence>
<evidence type="ECO:0000313" key="2">
    <source>
        <dbReference type="EMBL" id="CAE2226550.1"/>
    </source>
</evidence>